<dbReference type="InterPro" id="IPR013083">
    <property type="entry name" value="Znf_RING/FYVE/PHD"/>
</dbReference>
<feature type="domain" description="FYVE-type" evidence="9">
    <location>
        <begin position="631"/>
        <end position="703"/>
    </location>
</feature>
<dbReference type="AlphaFoldDB" id="A0A8H3L270"/>
<dbReference type="InterPro" id="IPR011011">
    <property type="entry name" value="Znf_FYVE_PHD"/>
</dbReference>
<feature type="region of interest" description="Disordered" evidence="8">
    <location>
        <begin position="710"/>
        <end position="731"/>
    </location>
</feature>
<evidence type="ECO:0000256" key="8">
    <source>
        <dbReference type="SAM" id="MobiDB-lite"/>
    </source>
</evidence>
<feature type="compositionally biased region" description="Polar residues" evidence="8">
    <location>
        <begin position="546"/>
        <end position="560"/>
    </location>
</feature>
<evidence type="ECO:0000256" key="3">
    <source>
        <dbReference type="ARBA" id="ARBA00022771"/>
    </source>
</evidence>
<evidence type="ECO:0000313" key="10">
    <source>
        <dbReference type="EMBL" id="GES80112.1"/>
    </source>
</evidence>
<evidence type="ECO:0000313" key="11">
    <source>
        <dbReference type="Proteomes" id="UP000615446"/>
    </source>
</evidence>
<feature type="repeat" description="ANK" evidence="6">
    <location>
        <begin position="136"/>
        <end position="168"/>
    </location>
</feature>
<sequence length="832" mass="91858">MVSSPVITPMRIPEVVNPPIPGESHRYYGNIHLKQLKLPNNDNLRGTTTSYPRYYEDGSIGDLDIHEAASNGNFTRVKELLAPQGSGETSSAFLLANEPSPSSGLTPLHCAASRGHYDIVKWLIDAGAIVDLEDKTGETALLKASYNGHSSVVALLLQKDANVSLKDNDGWTALHNASAQGFLTIVKYFVEHTKADIDVKSLKGYTPLMNAASKGNIEIVEYLLGHHANPFIKNKLGENAYDVAATSEEIYICGILEKAERDWWKGKRPLPNPTTIKELTGMPNFDKPYNVNDCHINVPVIIHENQRSASTFGLSLRGSPKYSASNLLRSDVRGPWSFPDGKPTTKDEDRLPLAPMSSSASIISNSTSSKSRSPWYWVTDWKIDLKHPSVDSEGWQYAKSFEDSERNWYNAPLSNSGSWVRRRRWVRVMKRKDGAPIVSENNTRREGADYVERAEAIIKKVHSVSEVDQLAQYKEAIEILLNGSKNDSNPTRKQEAISLASTFESHAEHLDNRINGVPTSPSFKEIPITPTLSKSSSPIPFRLESSPVTPVNRSSNVTPTITNNASTISLISNETTDSPWNNAFQSDDAGSASIFGESSVVSPTRAHPQIGLNVTNVQANNLTTFGKWENDDDVPECRRCHKKFGLWIRRHHCRRCGQVVCDKCSTARVILPSNQVLTDPSQNGEASQSSHHRVCDACFKSLGHTARQRSNSFSSTTIIPGSSTTNHRRRMSNSSTLTECPYCSKSLSGGKSAQEHLESCANNSGNNGVSGHKYVVYKLPPNNPLVGQECPICFEEFLSGETGENVLSIIFNSTYFNTEKNENTIAFFIKSE</sequence>
<dbReference type="InterPro" id="IPR036770">
    <property type="entry name" value="Ankyrin_rpt-contain_sf"/>
</dbReference>
<dbReference type="InterPro" id="IPR002110">
    <property type="entry name" value="Ankyrin_rpt"/>
</dbReference>
<feature type="repeat" description="ANK" evidence="6">
    <location>
        <begin position="203"/>
        <end position="235"/>
    </location>
</feature>
<dbReference type="Pfam" id="PF01363">
    <property type="entry name" value="FYVE"/>
    <property type="match status" value="1"/>
</dbReference>
<evidence type="ECO:0000256" key="1">
    <source>
        <dbReference type="ARBA" id="ARBA00022723"/>
    </source>
</evidence>
<feature type="region of interest" description="Disordered" evidence="8">
    <location>
        <begin position="513"/>
        <end position="560"/>
    </location>
</feature>
<dbReference type="SUPFAM" id="SSF48403">
    <property type="entry name" value="Ankyrin repeat"/>
    <property type="match status" value="1"/>
</dbReference>
<dbReference type="PROSITE" id="PS50297">
    <property type="entry name" value="ANK_REP_REGION"/>
    <property type="match status" value="3"/>
</dbReference>
<name>A0A8H3L270_9GLOM</name>
<proteinExistence type="predicted"/>
<dbReference type="SMART" id="SM00064">
    <property type="entry name" value="FYVE"/>
    <property type="match status" value="1"/>
</dbReference>
<dbReference type="Pfam" id="PF13857">
    <property type="entry name" value="Ank_5"/>
    <property type="match status" value="1"/>
</dbReference>
<feature type="repeat" description="ANK" evidence="6">
    <location>
        <begin position="103"/>
        <end position="135"/>
    </location>
</feature>
<dbReference type="EMBL" id="BLAL01000047">
    <property type="protein sequence ID" value="GES80112.1"/>
    <property type="molecule type" value="Genomic_DNA"/>
</dbReference>
<dbReference type="GO" id="GO:0008270">
    <property type="term" value="F:zinc ion binding"/>
    <property type="evidence" value="ECO:0007669"/>
    <property type="project" value="UniProtKB-KW"/>
</dbReference>
<dbReference type="CDD" id="cd15760">
    <property type="entry name" value="FYVE_scVPS27p_like"/>
    <property type="match status" value="1"/>
</dbReference>
<keyword evidence="5 6" id="KW-0040">ANK repeat</keyword>
<dbReference type="SMART" id="SM00248">
    <property type="entry name" value="ANK"/>
    <property type="match status" value="4"/>
</dbReference>
<accession>A0A8H3L270</accession>
<organism evidence="10 11">
    <name type="scientific">Rhizophagus clarus</name>
    <dbReference type="NCBI Taxonomy" id="94130"/>
    <lineage>
        <taxon>Eukaryota</taxon>
        <taxon>Fungi</taxon>
        <taxon>Fungi incertae sedis</taxon>
        <taxon>Mucoromycota</taxon>
        <taxon>Glomeromycotina</taxon>
        <taxon>Glomeromycetes</taxon>
        <taxon>Glomerales</taxon>
        <taxon>Glomeraceae</taxon>
        <taxon>Rhizophagus</taxon>
    </lineage>
</organism>
<comment type="caution">
    <text evidence="10">The sequence shown here is derived from an EMBL/GenBank/DDBJ whole genome shotgun (WGS) entry which is preliminary data.</text>
</comment>
<dbReference type="PROSITE" id="PS50088">
    <property type="entry name" value="ANK_REPEAT"/>
    <property type="match status" value="3"/>
</dbReference>
<keyword evidence="2" id="KW-0677">Repeat</keyword>
<dbReference type="GO" id="GO:0005634">
    <property type="term" value="C:nucleus"/>
    <property type="evidence" value="ECO:0007669"/>
    <property type="project" value="TreeGrafter"/>
</dbReference>
<keyword evidence="3 7" id="KW-0863">Zinc-finger</keyword>
<evidence type="ECO:0000256" key="7">
    <source>
        <dbReference type="PROSITE-ProRule" id="PRU00091"/>
    </source>
</evidence>
<feature type="region of interest" description="Disordered" evidence="8">
    <location>
        <begin position="335"/>
        <end position="354"/>
    </location>
</feature>
<gene>
    <name evidence="10" type="ORF">RCL2_000740800</name>
</gene>
<dbReference type="PANTHER" id="PTHR24201:SF16">
    <property type="entry name" value="ANKYRIN-1-LIKE-RELATED"/>
    <property type="match status" value="1"/>
</dbReference>
<dbReference type="PRINTS" id="PR01415">
    <property type="entry name" value="ANKYRIN"/>
</dbReference>
<evidence type="ECO:0000256" key="2">
    <source>
        <dbReference type="ARBA" id="ARBA00022737"/>
    </source>
</evidence>
<dbReference type="InterPro" id="IPR017455">
    <property type="entry name" value="Znf_FYVE-rel"/>
</dbReference>
<keyword evidence="1" id="KW-0479">Metal-binding</keyword>
<reference evidence="10" key="1">
    <citation type="submission" date="2019-10" db="EMBL/GenBank/DDBJ databases">
        <title>Conservation and host-specific expression of non-tandemly repeated heterogenous ribosome RNA gene in arbuscular mycorrhizal fungi.</title>
        <authorList>
            <person name="Maeda T."/>
            <person name="Kobayashi Y."/>
            <person name="Nakagawa T."/>
            <person name="Ezawa T."/>
            <person name="Yamaguchi K."/>
            <person name="Bino T."/>
            <person name="Nishimoto Y."/>
            <person name="Shigenobu S."/>
            <person name="Kawaguchi M."/>
        </authorList>
    </citation>
    <scope>NUCLEOTIDE SEQUENCE</scope>
    <source>
        <strain evidence="10">HR1</strain>
    </source>
</reference>
<dbReference type="Pfam" id="PF12796">
    <property type="entry name" value="Ank_2"/>
    <property type="match status" value="1"/>
</dbReference>
<dbReference type="Gene3D" id="1.25.40.20">
    <property type="entry name" value="Ankyrin repeat-containing domain"/>
    <property type="match status" value="2"/>
</dbReference>
<dbReference type="Gene3D" id="3.30.40.10">
    <property type="entry name" value="Zinc/RING finger domain, C3HC4 (zinc finger)"/>
    <property type="match status" value="1"/>
</dbReference>
<dbReference type="InterPro" id="IPR050776">
    <property type="entry name" value="Ank_Repeat/CDKN_Inhibitor"/>
</dbReference>
<dbReference type="PROSITE" id="PS50178">
    <property type="entry name" value="ZF_FYVE"/>
    <property type="match status" value="1"/>
</dbReference>
<dbReference type="OrthoDB" id="660555at2759"/>
<evidence type="ECO:0000256" key="4">
    <source>
        <dbReference type="ARBA" id="ARBA00022833"/>
    </source>
</evidence>
<evidence type="ECO:0000256" key="5">
    <source>
        <dbReference type="ARBA" id="ARBA00023043"/>
    </source>
</evidence>
<dbReference type="Proteomes" id="UP000615446">
    <property type="component" value="Unassembled WGS sequence"/>
</dbReference>
<dbReference type="InterPro" id="IPR000306">
    <property type="entry name" value="Znf_FYVE"/>
</dbReference>
<keyword evidence="4" id="KW-0862">Zinc</keyword>
<evidence type="ECO:0000256" key="6">
    <source>
        <dbReference type="PROSITE-ProRule" id="PRU00023"/>
    </source>
</evidence>
<protein>
    <recommendedName>
        <fullName evidence="9">FYVE-type domain-containing protein</fullName>
    </recommendedName>
</protein>
<dbReference type="PANTHER" id="PTHR24201">
    <property type="entry name" value="ANK_REP_REGION DOMAIN-CONTAINING PROTEIN"/>
    <property type="match status" value="1"/>
</dbReference>
<evidence type="ECO:0000259" key="9">
    <source>
        <dbReference type="PROSITE" id="PS50178"/>
    </source>
</evidence>
<feature type="compositionally biased region" description="Low complexity" evidence="8">
    <location>
        <begin position="712"/>
        <end position="725"/>
    </location>
</feature>
<dbReference type="SUPFAM" id="SSF57903">
    <property type="entry name" value="FYVE/PHD zinc finger"/>
    <property type="match status" value="1"/>
</dbReference>